<organism evidence="10 11">
    <name type="scientific">Magnaporthiopsis poae (strain ATCC 64411 / 73-15)</name>
    <name type="common">Kentucky bluegrass fungus</name>
    <name type="synonym">Magnaporthe poae</name>
    <dbReference type="NCBI Taxonomy" id="644358"/>
    <lineage>
        <taxon>Eukaryota</taxon>
        <taxon>Fungi</taxon>
        <taxon>Dikarya</taxon>
        <taxon>Ascomycota</taxon>
        <taxon>Pezizomycotina</taxon>
        <taxon>Sordariomycetes</taxon>
        <taxon>Sordariomycetidae</taxon>
        <taxon>Magnaporthales</taxon>
        <taxon>Magnaporthaceae</taxon>
        <taxon>Magnaporthiopsis</taxon>
    </lineage>
</organism>
<reference evidence="9" key="2">
    <citation type="submission" date="2010-05" db="EMBL/GenBank/DDBJ databases">
        <title>The Genome Sequence of Magnaporthe poae strain ATCC 64411.</title>
        <authorList>
            <consortium name="The Broad Institute Genome Sequencing Platform"/>
            <consortium name="Broad Institute Genome Sequencing Center for Infectious Disease"/>
            <person name="Ma L.-J."/>
            <person name="Dead R."/>
            <person name="Young S."/>
            <person name="Zeng Q."/>
            <person name="Koehrsen M."/>
            <person name="Alvarado L."/>
            <person name="Berlin A."/>
            <person name="Chapman S.B."/>
            <person name="Chen Z."/>
            <person name="Freedman E."/>
            <person name="Gellesch M."/>
            <person name="Goldberg J."/>
            <person name="Griggs A."/>
            <person name="Gujja S."/>
            <person name="Heilman E.R."/>
            <person name="Heiman D."/>
            <person name="Hepburn T."/>
            <person name="Howarth C."/>
            <person name="Jen D."/>
            <person name="Larson L."/>
            <person name="Mehta T."/>
            <person name="Neiman D."/>
            <person name="Pearson M."/>
            <person name="Roberts A."/>
            <person name="Saif S."/>
            <person name="Shea T."/>
            <person name="Shenoy N."/>
            <person name="Sisk P."/>
            <person name="Stolte C."/>
            <person name="Sykes S."/>
            <person name="Walk T."/>
            <person name="White J."/>
            <person name="Yandava C."/>
            <person name="Haas B."/>
            <person name="Nusbaum C."/>
            <person name="Birren B."/>
        </authorList>
    </citation>
    <scope>NUCLEOTIDE SEQUENCE</scope>
    <source>
        <strain evidence="9">ATCC 64411</strain>
    </source>
</reference>
<comment type="subcellular location">
    <subcellularLocation>
        <location evidence="1">Membrane</location>
        <topology evidence="1">Multi-pass membrane protein</topology>
    </subcellularLocation>
</comment>
<protein>
    <submittedName>
        <fullName evidence="9">Integral membrane protein</fullName>
    </submittedName>
</protein>
<reference evidence="10" key="4">
    <citation type="journal article" date="2015" name="G3 (Bethesda)">
        <title>Genome sequences of three phytopathogenic species of the Magnaporthaceae family of fungi.</title>
        <authorList>
            <person name="Okagaki L.H."/>
            <person name="Nunes C.C."/>
            <person name="Sailsbery J."/>
            <person name="Clay B."/>
            <person name="Brown D."/>
            <person name="John T."/>
            <person name="Oh Y."/>
            <person name="Young N."/>
            <person name="Fitzgerald M."/>
            <person name="Haas B.J."/>
            <person name="Zeng Q."/>
            <person name="Young S."/>
            <person name="Adiconis X."/>
            <person name="Fan L."/>
            <person name="Levin J.Z."/>
            <person name="Mitchell T.K."/>
            <person name="Okubara P.A."/>
            <person name="Farman M.L."/>
            <person name="Kohn L.M."/>
            <person name="Birren B."/>
            <person name="Ma L.-J."/>
            <person name="Dean R.A."/>
        </authorList>
    </citation>
    <scope>NUCLEOTIDE SEQUENCE</scope>
    <source>
        <strain evidence="10">ATCC 64411 / 73-15</strain>
    </source>
</reference>
<keyword evidence="11" id="KW-1185">Reference proteome</keyword>
<feature type="domain" description="Rhodopsin" evidence="8">
    <location>
        <begin position="45"/>
        <end position="282"/>
    </location>
</feature>
<accession>A0A0C4E3L2</accession>
<dbReference type="OMA" id="IMALPMH"/>
<dbReference type="PANTHER" id="PTHR33048:SF47">
    <property type="entry name" value="INTEGRAL MEMBRANE PROTEIN-RELATED"/>
    <property type="match status" value="1"/>
</dbReference>
<evidence type="ECO:0000259" key="8">
    <source>
        <dbReference type="Pfam" id="PF20684"/>
    </source>
</evidence>
<keyword evidence="2 7" id="KW-0812">Transmembrane</keyword>
<dbReference type="eggNOG" id="ENOG502SIIN">
    <property type="taxonomic scope" value="Eukaryota"/>
</dbReference>
<reference evidence="10" key="5">
    <citation type="submission" date="2015-06" db="UniProtKB">
        <authorList>
            <consortium name="EnsemblFungi"/>
        </authorList>
    </citation>
    <scope>IDENTIFICATION</scope>
    <source>
        <strain evidence="10">ATCC 64411</strain>
    </source>
</reference>
<feature type="transmembrane region" description="Helical" evidence="7">
    <location>
        <begin position="60"/>
        <end position="80"/>
    </location>
</feature>
<gene>
    <name evidence="9" type="ORF">MAPG_07017</name>
</gene>
<feature type="transmembrane region" description="Helical" evidence="7">
    <location>
        <begin position="220"/>
        <end position="240"/>
    </location>
</feature>
<evidence type="ECO:0000256" key="2">
    <source>
        <dbReference type="ARBA" id="ARBA00022692"/>
    </source>
</evidence>
<feature type="transmembrane region" description="Helical" evidence="7">
    <location>
        <begin position="137"/>
        <end position="160"/>
    </location>
</feature>
<keyword evidence="4 7" id="KW-0472">Membrane</keyword>
<dbReference type="VEuPathDB" id="FungiDB:MAPG_07017"/>
<feature type="transmembrane region" description="Helical" evidence="7">
    <location>
        <begin position="252"/>
        <end position="277"/>
    </location>
</feature>
<evidence type="ECO:0000256" key="4">
    <source>
        <dbReference type="ARBA" id="ARBA00023136"/>
    </source>
</evidence>
<reference evidence="9" key="3">
    <citation type="submission" date="2011-03" db="EMBL/GenBank/DDBJ databases">
        <title>Annotation of Magnaporthe poae ATCC 64411.</title>
        <authorList>
            <person name="Ma L.-J."/>
            <person name="Dead R."/>
            <person name="Young S.K."/>
            <person name="Zeng Q."/>
            <person name="Gargeya S."/>
            <person name="Fitzgerald M."/>
            <person name="Haas B."/>
            <person name="Abouelleil A."/>
            <person name="Alvarado L."/>
            <person name="Arachchi H.M."/>
            <person name="Berlin A."/>
            <person name="Brown A."/>
            <person name="Chapman S.B."/>
            <person name="Chen Z."/>
            <person name="Dunbar C."/>
            <person name="Freedman E."/>
            <person name="Gearin G."/>
            <person name="Gellesch M."/>
            <person name="Goldberg J."/>
            <person name="Griggs A."/>
            <person name="Gujja S."/>
            <person name="Heiman D."/>
            <person name="Howarth C."/>
            <person name="Larson L."/>
            <person name="Lui A."/>
            <person name="MacDonald P.J.P."/>
            <person name="Mehta T."/>
            <person name="Montmayeur A."/>
            <person name="Murphy C."/>
            <person name="Neiman D."/>
            <person name="Pearson M."/>
            <person name="Priest M."/>
            <person name="Roberts A."/>
            <person name="Saif S."/>
            <person name="Shea T."/>
            <person name="Shenoy N."/>
            <person name="Sisk P."/>
            <person name="Stolte C."/>
            <person name="Sykes S."/>
            <person name="Yandava C."/>
            <person name="Wortman J."/>
            <person name="Nusbaum C."/>
            <person name="Birren B."/>
        </authorList>
    </citation>
    <scope>NUCLEOTIDE SEQUENCE</scope>
    <source>
        <strain evidence="9">ATCC 64411</strain>
    </source>
</reference>
<dbReference type="PANTHER" id="PTHR33048">
    <property type="entry name" value="PTH11-LIKE INTEGRAL MEMBRANE PROTEIN (AFU_ORTHOLOGUE AFUA_5G11245)"/>
    <property type="match status" value="1"/>
</dbReference>
<dbReference type="AlphaFoldDB" id="A0A0C4E3L2"/>
<sequence>MDPSLVARLPVTDHIKPLPLTAEVTGHVVGNAVVMFAAIVVVAGRFLCRTVLGAGLGKDDWLVLASLILSTASSGIYIAMCVAGAGHNTIEVAMLGNLPHILLMTFVIFPTTVLSLALTKFSILFFYMRVFKDRMRLYCWVTMGLVFAWSWAVFLSNLFICTPIRAQFDLTVAKPDSCGNQVPILQASIIVNILTDIVIMIPPMKTIWSLNMRRPEKLGLMMSFMMLIGVVVVGIVRIHYASAVDVRKDLTATMPISAFAMCIELNLAIICVSIPMLRPLYMRYRTKCSASKLSEEEAQHSAGAGGSSSYGKERYSKRSRSRAAGPAVDITLNTLFAGDQHKDDYGVGGVSNTIVEVGSAHSVGSGQESERVLTGNAGVSPGHLGHDGGHSVGAIGVHKMWEIRRE</sequence>
<dbReference type="GO" id="GO:0016020">
    <property type="term" value="C:membrane"/>
    <property type="evidence" value="ECO:0007669"/>
    <property type="project" value="UniProtKB-SubCell"/>
</dbReference>
<dbReference type="EnsemblFungi" id="MAPG_07017T0">
    <property type="protein sequence ID" value="MAPG_07017T0"/>
    <property type="gene ID" value="MAPG_07017"/>
</dbReference>
<evidence type="ECO:0000313" key="9">
    <source>
        <dbReference type="EMBL" id="KLU88030.1"/>
    </source>
</evidence>
<feature type="region of interest" description="Disordered" evidence="6">
    <location>
        <begin position="296"/>
        <end position="322"/>
    </location>
</feature>
<feature type="transmembrane region" description="Helical" evidence="7">
    <location>
        <begin position="28"/>
        <end position="48"/>
    </location>
</feature>
<name>A0A0C4E3L2_MAGP6</name>
<evidence type="ECO:0000313" key="11">
    <source>
        <dbReference type="Proteomes" id="UP000011715"/>
    </source>
</evidence>
<dbReference type="InterPro" id="IPR052337">
    <property type="entry name" value="SAT4-like"/>
</dbReference>
<feature type="transmembrane region" description="Helical" evidence="7">
    <location>
        <begin position="100"/>
        <end position="125"/>
    </location>
</feature>
<evidence type="ECO:0000256" key="7">
    <source>
        <dbReference type="SAM" id="Phobius"/>
    </source>
</evidence>
<reference evidence="11" key="1">
    <citation type="submission" date="2010-05" db="EMBL/GenBank/DDBJ databases">
        <title>The genome sequence of Magnaporthe poae strain ATCC 64411.</title>
        <authorList>
            <person name="Ma L.-J."/>
            <person name="Dead R."/>
            <person name="Young S."/>
            <person name="Zeng Q."/>
            <person name="Koehrsen M."/>
            <person name="Alvarado L."/>
            <person name="Berlin A."/>
            <person name="Chapman S.B."/>
            <person name="Chen Z."/>
            <person name="Freedman E."/>
            <person name="Gellesch M."/>
            <person name="Goldberg J."/>
            <person name="Griggs A."/>
            <person name="Gujja S."/>
            <person name="Heilman E.R."/>
            <person name="Heiman D."/>
            <person name="Hepburn T."/>
            <person name="Howarth C."/>
            <person name="Jen D."/>
            <person name="Larson L."/>
            <person name="Mehta T."/>
            <person name="Neiman D."/>
            <person name="Pearson M."/>
            <person name="Roberts A."/>
            <person name="Saif S."/>
            <person name="Shea T."/>
            <person name="Shenoy N."/>
            <person name="Sisk P."/>
            <person name="Stolte C."/>
            <person name="Sykes S."/>
            <person name="Walk T."/>
            <person name="White J."/>
            <person name="Yandava C."/>
            <person name="Haas B."/>
            <person name="Nusbaum C."/>
            <person name="Birren B."/>
        </authorList>
    </citation>
    <scope>NUCLEOTIDE SEQUENCE [LARGE SCALE GENOMIC DNA]</scope>
    <source>
        <strain evidence="11">ATCC 64411 / 73-15</strain>
    </source>
</reference>
<dbReference type="EMBL" id="ADBL01001688">
    <property type="status" value="NOT_ANNOTATED_CDS"/>
    <property type="molecule type" value="Genomic_DNA"/>
</dbReference>
<dbReference type="Proteomes" id="UP000011715">
    <property type="component" value="Unassembled WGS sequence"/>
</dbReference>
<keyword evidence="3 7" id="KW-1133">Transmembrane helix</keyword>
<evidence type="ECO:0000256" key="1">
    <source>
        <dbReference type="ARBA" id="ARBA00004141"/>
    </source>
</evidence>
<dbReference type="Pfam" id="PF20684">
    <property type="entry name" value="Fung_rhodopsin"/>
    <property type="match status" value="1"/>
</dbReference>
<evidence type="ECO:0000256" key="3">
    <source>
        <dbReference type="ARBA" id="ARBA00022989"/>
    </source>
</evidence>
<dbReference type="InterPro" id="IPR049326">
    <property type="entry name" value="Rhodopsin_dom_fungi"/>
</dbReference>
<dbReference type="OrthoDB" id="3529975at2759"/>
<comment type="similarity">
    <text evidence="5">Belongs to the SAT4 family.</text>
</comment>
<evidence type="ECO:0000313" key="10">
    <source>
        <dbReference type="EnsemblFungi" id="MAPG_07017T0"/>
    </source>
</evidence>
<proteinExistence type="inferred from homology"/>
<evidence type="ECO:0000256" key="6">
    <source>
        <dbReference type="SAM" id="MobiDB-lite"/>
    </source>
</evidence>
<dbReference type="EMBL" id="GL876971">
    <property type="protein sequence ID" value="KLU88030.1"/>
    <property type="molecule type" value="Genomic_DNA"/>
</dbReference>
<evidence type="ECO:0000256" key="5">
    <source>
        <dbReference type="ARBA" id="ARBA00038359"/>
    </source>
</evidence>